<organism evidence="2 3">
    <name type="scientific">Oldenlandia corymbosa var. corymbosa</name>
    <dbReference type="NCBI Taxonomy" id="529605"/>
    <lineage>
        <taxon>Eukaryota</taxon>
        <taxon>Viridiplantae</taxon>
        <taxon>Streptophyta</taxon>
        <taxon>Embryophyta</taxon>
        <taxon>Tracheophyta</taxon>
        <taxon>Spermatophyta</taxon>
        <taxon>Magnoliopsida</taxon>
        <taxon>eudicotyledons</taxon>
        <taxon>Gunneridae</taxon>
        <taxon>Pentapetalae</taxon>
        <taxon>asterids</taxon>
        <taxon>lamiids</taxon>
        <taxon>Gentianales</taxon>
        <taxon>Rubiaceae</taxon>
        <taxon>Rubioideae</taxon>
        <taxon>Spermacoceae</taxon>
        <taxon>Hedyotis-Oldenlandia complex</taxon>
        <taxon>Oldenlandia</taxon>
    </lineage>
</organism>
<reference evidence="2" key="1">
    <citation type="submission" date="2023-03" db="EMBL/GenBank/DDBJ databases">
        <authorList>
            <person name="Julca I."/>
        </authorList>
    </citation>
    <scope>NUCLEOTIDE SEQUENCE</scope>
</reference>
<proteinExistence type="predicted"/>
<evidence type="ECO:0000313" key="2">
    <source>
        <dbReference type="EMBL" id="CAI9103562.1"/>
    </source>
</evidence>
<feature type="compositionally biased region" description="Polar residues" evidence="1">
    <location>
        <begin position="491"/>
        <end position="500"/>
    </location>
</feature>
<sequence>MYADENPKQALIELAWETIQNEVGEMTMVEVSDMVSEDLNEKISISMNKTAKAWGLECETYFEIERPKQEERENKAKEFAYEDRQMLGSDALKGLEILKDQGKKLANVLCGKLEQQLDSGEFDIATLKKALKSERDLLKVWCNMGRCSSTGVAGAASASSVAGATTTSSVTVASTSFVADATTAGSSADAGTAATGFVTKTSSSSDTGTASAVSFATISPSSIVDVATSIIAGATSASRIIDIATSGKSYKSSSSNNDIEKIIFDSCNNVLPTTDNSFYQSVDEIKGEQEKCRVATPDVNLSVTAQPKSNHAWLYDKRRSANGRSKQSKRKPIPHGFHFAEKVNDGPPLRCINFDGGDSNYAYLDYGATVEWRIDLAKDRELLKSLIGREKKRSARDQSKTLTPSVMRPSRIKVLETKVVDAKVNNVSARISNDVIIQGIASTIDDKGGDDQASSVEDASKLSMINETIESNSDTPSTSSSSLQNDSSSPAHNGQFQQAYKNRRGNIGNHTWC</sequence>
<dbReference type="InterPro" id="IPR036013">
    <property type="entry name" value="Band_7/SPFH_dom_sf"/>
</dbReference>
<dbReference type="EMBL" id="OX459121">
    <property type="protein sequence ID" value="CAI9103562.1"/>
    <property type="molecule type" value="Genomic_DNA"/>
</dbReference>
<dbReference type="Gene3D" id="3.30.479.30">
    <property type="entry name" value="Band 7 domain"/>
    <property type="match status" value="1"/>
</dbReference>
<feature type="region of interest" description="Disordered" evidence="1">
    <location>
        <begin position="317"/>
        <end position="339"/>
    </location>
</feature>
<dbReference type="AlphaFoldDB" id="A0AAV1D9P4"/>
<gene>
    <name evidence="2" type="ORF">OLC1_LOCUS12696</name>
</gene>
<evidence type="ECO:0000313" key="3">
    <source>
        <dbReference type="Proteomes" id="UP001161247"/>
    </source>
</evidence>
<dbReference type="Proteomes" id="UP001161247">
    <property type="component" value="Chromosome 4"/>
</dbReference>
<evidence type="ECO:0000256" key="1">
    <source>
        <dbReference type="SAM" id="MobiDB-lite"/>
    </source>
</evidence>
<keyword evidence="3" id="KW-1185">Reference proteome</keyword>
<protein>
    <submittedName>
        <fullName evidence="2">OLC1v1002073C1</fullName>
    </submittedName>
</protein>
<accession>A0AAV1D9P4</accession>
<feature type="region of interest" description="Disordered" evidence="1">
    <location>
        <begin position="469"/>
        <end position="513"/>
    </location>
</feature>
<feature type="compositionally biased region" description="Low complexity" evidence="1">
    <location>
        <begin position="471"/>
        <end position="490"/>
    </location>
</feature>
<name>A0AAV1D9P4_OLDCO</name>